<gene>
    <name evidence="2" type="ORF">CWS20_26365</name>
</gene>
<keyword evidence="1" id="KW-1133">Transmembrane helix</keyword>
<evidence type="ECO:0000256" key="1">
    <source>
        <dbReference type="SAM" id="Phobius"/>
    </source>
</evidence>
<dbReference type="RefSeq" id="WP_066195858.1">
    <property type="nucleotide sequence ID" value="NZ_JAFDQP010000006.1"/>
</dbReference>
<dbReference type="InterPro" id="IPR025428">
    <property type="entry name" value="Spore_YhaL"/>
</dbReference>
<dbReference type="EMBL" id="PISD01000083">
    <property type="protein sequence ID" value="PKG25996.1"/>
    <property type="molecule type" value="Genomic_DNA"/>
</dbReference>
<dbReference type="Proteomes" id="UP000233343">
    <property type="component" value="Unassembled WGS sequence"/>
</dbReference>
<comment type="caution">
    <text evidence="2">The sequence shown here is derived from an EMBL/GenBank/DDBJ whole genome shotgun (WGS) entry which is preliminary data.</text>
</comment>
<evidence type="ECO:0000313" key="2">
    <source>
        <dbReference type="EMBL" id="PKG25996.1"/>
    </source>
</evidence>
<name>A0A2N0Z914_9BACI</name>
<protein>
    <submittedName>
        <fullName evidence="2">SigE-dependent sporulation protein</fullName>
    </submittedName>
</protein>
<accession>A0A2N0Z914</accession>
<evidence type="ECO:0000313" key="3">
    <source>
        <dbReference type="Proteomes" id="UP000233343"/>
    </source>
</evidence>
<keyword evidence="1" id="KW-0472">Membrane</keyword>
<dbReference type="AlphaFoldDB" id="A0A2N0Z914"/>
<keyword evidence="1" id="KW-0812">Transmembrane</keyword>
<sequence length="63" mass="7330">MIPVWVYFVVAGIIVSAFMAVKTGRDERKVENDMIEQEGEVYMKRLEEARDEKKSEHERSLGV</sequence>
<proteinExistence type="predicted"/>
<feature type="transmembrane region" description="Helical" evidence="1">
    <location>
        <begin position="6"/>
        <end position="24"/>
    </location>
</feature>
<reference evidence="2 3" key="1">
    <citation type="journal article" date="2010" name="Int. J. Syst. Evol. Microbiol.">
        <title>Bacillus horneckiae sp. nov., isolated from a spacecraft-assembly clean room.</title>
        <authorList>
            <person name="Vaishampayan P."/>
            <person name="Probst A."/>
            <person name="Krishnamurthi S."/>
            <person name="Ghosh S."/>
            <person name="Osman S."/>
            <person name="McDowall A."/>
            <person name="Ruckmani A."/>
            <person name="Mayilraj S."/>
            <person name="Venkateswaran K."/>
        </authorList>
    </citation>
    <scope>NUCLEOTIDE SEQUENCE [LARGE SCALE GENOMIC DNA]</scope>
    <source>
        <strain evidence="3">1PO1SC</strain>
    </source>
</reference>
<dbReference type="Pfam" id="PF14147">
    <property type="entry name" value="Spore_YhaL"/>
    <property type="match status" value="1"/>
</dbReference>
<keyword evidence="3" id="KW-1185">Reference proteome</keyword>
<organism evidence="2 3">
    <name type="scientific">Cytobacillus horneckiae</name>
    <dbReference type="NCBI Taxonomy" id="549687"/>
    <lineage>
        <taxon>Bacteria</taxon>
        <taxon>Bacillati</taxon>
        <taxon>Bacillota</taxon>
        <taxon>Bacilli</taxon>
        <taxon>Bacillales</taxon>
        <taxon>Bacillaceae</taxon>
        <taxon>Cytobacillus</taxon>
    </lineage>
</organism>